<proteinExistence type="predicted"/>
<evidence type="ECO:0000313" key="1">
    <source>
        <dbReference type="EMBL" id="CAA9364738.1"/>
    </source>
</evidence>
<organism evidence="1">
    <name type="scientific">uncultured Gemmatimonadota bacterium</name>
    <dbReference type="NCBI Taxonomy" id="203437"/>
    <lineage>
        <taxon>Bacteria</taxon>
        <taxon>Pseudomonadati</taxon>
        <taxon>Gemmatimonadota</taxon>
        <taxon>environmental samples</taxon>
    </lineage>
</organism>
<name>A0A6J4MNX0_9BACT</name>
<sequence>MDAAAIVPNDTRRIRRSASRVRAVSGYHCGGRELKCVSAGGTTPLCHSEGAGTVLSFCSILL</sequence>
<reference evidence="1" key="1">
    <citation type="submission" date="2020-02" db="EMBL/GenBank/DDBJ databases">
        <authorList>
            <person name="Meier V. D."/>
        </authorList>
    </citation>
    <scope>NUCLEOTIDE SEQUENCE</scope>
    <source>
        <strain evidence="1">AVDCRST_MAG89</strain>
    </source>
</reference>
<accession>A0A6J4MNX0</accession>
<dbReference type="EMBL" id="CADCTV010000841">
    <property type="protein sequence ID" value="CAA9364738.1"/>
    <property type="molecule type" value="Genomic_DNA"/>
</dbReference>
<gene>
    <name evidence="1" type="ORF">AVDCRST_MAG89-4003</name>
</gene>
<dbReference type="AlphaFoldDB" id="A0A6J4MNX0"/>
<protein>
    <submittedName>
        <fullName evidence="1">Uncharacterized protein</fullName>
    </submittedName>
</protein>